<evidence type="ECO:0000313" key="4">
    <source>
        <dbReference type="Proteomes" id="UP000030585"/>
    </source>
</evidence>
<evidence type="ECO:0000256" key="2">
    <source>
        <dbReference type="SAM" id="Phobius"/>
    </source>
</evidence>
<gene>
    <name evidence="3" type="ORF">NY98_21530</name>
</gene>
<accession>A0AB34Q108</accession>
<dbReference type="Proteomes" id="UP000030585">
    <property type="component" value="Unassembled WGS sequence"/>
</dbReference>
<keyword evidence="2" id="KW-0472">Membrane</keyword>
<keyword evidence="2" id="KW-1133">Transmembrane helix</keyword>
<feature type="region of interest" description="Disordered" evidence="1">
    <location>
        <begin position="250"/>
        <end position="296"/>
    </location>
</feature>
<sequence length="475" mass="49487">MAWLVRVFASAIVRRFAYALVVIIFAWAGFGRAEAKEFPTQGAAYAACIADTKAYVSARNDPNSDSNPRCIIPVPGAKQYNGIFDNKSCPSCESTVANAGVYHSWVDGCDAMGSAVTQFLPPTGSTQCWNGCEVKYRQNGDDETSTRSPTGAICGDDYKGKCPAGSFWNGYMGVCQPIDPPCPAGQVKQDGVCKPENKCPQGMVAVSPSTPGAVASGALYCAPEKDECPPGTIMSPSGKCLPGEGQCAAGEAPGKDGTCKKDADGDGEGDEDGEGDGEGGEGKKDEASGGESCDTPPTCSGNAIQCIQVKIQWRIDCNTRRAQNISGGSCDAVPVCTGKACDAMEYAQLMQQWRSTCALEKLAKGSNASGNSTDKNGNGVADALEGSGNVTDPGDGKSDVDGVKRFGLGVSTSKLDTENIFGNSSCPQPPSFTIRGTTINGADFPYFCQAAAILRALILMYGAYLAIRILMGWGF</sequence>
<evidence type="ECO:0008006" key="5">
    <source>
        <dbReference type="Google" id="ProtNLM"/>
    </source>
</evidence>
<feature type="compositionally biased region" description="Polar residues" evidence="1">
    <location>
        <begin position="366"/>
        <end position="376"/>
    </location>
</feature>
<feature type="transmembrane region" description="Helical" evidence="2">
    <location>
        <begin position="444"/>
        <end position="467"/>
    </location>
</feature>
<name>A0AB34Q108_XANCI</name>
<feature type="region of interest" description="Disordered" evidence="1">
    <location>
        <begin position="366"/>
        <end position="400"/>
    </location>
</feature>
<feature type="compositionally biased region" description="Acidic residues" evidence="1">
    <location>
        <begin position="265"/>
        <end position="279"/>
    </location>
</feature>
<evidence type="ECO:0000313" key="3">
    <source>
        <dbReference type="EMBL" id="KGU49832.1"/>
    </source>
</evidence>
<dbReference type="EMBL" id="JSEY02000107">
    <property type="protein sequence ID" value="KGU49832.1"/>
    <property type="molecule type" value="Genomic_DNA"/>
</dbReference>
<organism evidence="3 4">
    <name type="scientific">Xanthomonas citri pv. fuscans</name>
    <dbReference type="NCBI Taxonomy" id="366649"/>
    <lineage>
        <taxon>Bacteria</taxon>
        <taxon>Pseudomonadati</taxon>
        <taxon>Pseudomonadota</taxon>
        <taxon>Gammaproteobacteria</taxon>
        <taxon>Lysobacterales</taxon>
        <taxon>Lysobacteraceae</taxon>
        <taxon>Xanthomonas</taxon>
    </lineage>
</organism>
<reference evidence="4" key="1">
    <citation type="submission" date="2015-04" db="EMBL/GenBank/DDBJ databases">
        <title>Genome sequencing of pathogens of bean.</title>
        <authorList>
            <person name="Harrison J."/>
            <person name="Aritua V."/>
            <person name="Sapp M."/>
            <person name="Smith J."/>
            <person name="Studholme D.J."/>
        </authorList>
    </citation>
    <scope>NUCLEOTIDE SEQUENCE [LARGE SCALE GENOMIC DNA]</scope>
    <source>
        <strain evidence="4">NCPPB 1058</strain>
    </source>
</reference>
<comment type="caution">
    <text evidence="3">The sequence shown here is derived from an EMBL/GenBank/DDBJ whole genome shotgun (WGS) entry which is preliminary data.</text>
</comment>
<evidence type="ECO:0000256" key="1">
    <source>
        <dbReference type="SAM" id="MobiDB-lite"/>
    </source>
</evidence>
<protein>
    <recommendedName>
        <fullName evidence="5">Phage-related protein</fullName>
    </recommendedName>
</protein>
<dbReference type="RefSeq" id="WP_046735806.1">
    <property type="nucleotide sequence ID" value="NZ_CP023294.1"/>
</dbReference>
<proteinExistence type="predicted"/>
<keyword evidence="2" id="KW-0812">Transmembrane</keyword>
<dbReference type="AlphaFoldDB" id="A0AB34Q108"/>
<feature type="compositionally biased region" description="Basic and acidic residues" evidence="1">
    <location>
        <begin position="253"/>
        <end position="264"/>
    </location>
</feature>